<reference evidence="1" key="1">
    <citation type="submission" date="2022-10" db="EMBL/GenBank/DDBJ databases">
        <authorList>
            <person name="Yu W.X."/>
        </authorList>
    </citation>
    <scope>NUCLEOTIDE SEQUENCE</scope>
    <source>
        <strain evidence="1">AAT</strain>
    </source>
</reference>
<protein>
    <submittedName>
        <fullName evidence="1">Uncharacterized protein</fullName>
    </submittedName>
</protein>
<evidence type="ECO:0000313" key="1">
    <source>
        <dbReference type="EMBL" id="MCW3789485.1"/>
    </source>
</evidence>
<accession>A0AAE3M9V4</accession>
<dbReference type="Proteomes" id="UP001209229">
    <property type="component" value="Unassembled WGS sequence"/>
</dbReference>
<dbReference type="GO" id="GO:0005524">
    <property type="term" value="F:ATP binding"/>
    <property type="evidence" value="ECO:0007669"/>
    <property type="project" value="InterPro"/>
</dbReference>
<sequence length="138" mass="15521">MRVLALYGESNIRKTSSLLLLYKRLLTNGYVQVKDHYRYISNGDIFDVLEKEGNLIGIITQGDYVKGSNSVKNHLKNLKIAGCQKAIYAASQTSNKIQPLDQVKCYSSHIIIPKTIEIMKSKQLAVNSNDANLIFNMI</sequence>
<gene>
    <name evidence="1" type="ORF">OM075_23705</name>
</gene>
<dbReference type="GO" id="GO:0006576">
    <property type="term" value="P:biogenic amine metabolic process"/>
    <property type="evidence" value="ECO:0007669"/>
    <property type="project" value="InterPro"/>
</dbReference>
<keyword evidence="2" id="KW-1185">Reference proteome</keyword>
<dbReference type="Pfam" id="PF10662">
    <property type="entry name" value="PduV-EutP"/>
    <property type="match status" value="1"/>
</dbReference>
<dbReference type="EMBL" id="JAPDPJ010000116">
    <property type="protein sequence ID" value="MCW3789485.1"/>
    <property type="molecule type" value="Genomic_DNA"/>
</dbReference>
<dbReference type="AlphaFoldDB" id="A0AAE3M9V4"/>
<proteinExistence type="predicted"/>
<dbReference type="InterPro" id="IPR012381">
    <property type="entry name" value="EutP_PduV"/>
</dbReference>
<comment type="caution">
    <text evidence="1">The sequence shown here is derived from an EMBL/GenBank/DDBJ whole genome shotgun (WGS) entry which is preliminary data.</text>
</comment>
<evidence type="ECO:0000313" key="2">
    <source>
        <dbReference type="Proteomes" id="UP001209229"/>
    </source>
</evidence>
<organism evidence="1 2">
    <name type="scientific">Plebeiibacterium sediminum</name>
    <dbReference type="NCBI Taxonomy" id="2992112"/>
    <lineage>
        <taxon>Bacteria</taxon>
        <taxon>Pseudomonadati</taxon>
        <taxon>Bacteroidota</taxon>
        <taxon>Bacteroidia</taxon>
        <taxon>Marinilabiliales</taxon>
        <taxon>Marinilabiliaceae</taxon>
        <taxon>Plebeiibacterium</taxon>
    </lineage>
</organism>
<dbReference type="RefSeq" id="WP_301193035.1">
    <property type="nucleotide sequence ID" value="NZ_JAPDPJ010000116.1"/>
</dbReference>
<name>A0AAE3M9V4_9BACT</name>